<reference evidence="2 3" key="1">
    <citation type="journal article" date="2016" name="Nat. Commun.">
        <title>Thousands of microbial genomes shed light on interconnected biogeochemical processes in an aquifer system.</title>
        <authorList>
            <person name="Anantharaman K."/>
            <person name="Brown C.T."/>
            <person name="Hug L.A."/>
            <person name="Sharon I."/>
            <person name="Castelle C.J."/>
            <person name="Probst A.J."/>
            <person name="Thomas B.C."/>
            <person name="Singh A."/>
            <person name="Wilkins M.J."/>
            <person name="Karaoz U."/>
            <person name="Brodie E.L."/>
            <person name="Williams K.H."/>
            <person name="Hubbard S.S."/>
            <person name="Banfield J.F."/>
        </authorList>
    </citation>
    <scope>NUCLEOTIDE SEQUENCE [LARGE SCALE GENOMIC DNA]</scope>
</reference>
<feature type="transmembrane region" description="Helical" evidence="1">
    <location>
        <begin position="12"/>
        <end position="36"/>
    </location>
</feature>
<gene>
    <name evidence="2" type="ORF">A3D03_02260</name>
</gene>
<accession>A0A1F6A7L8</accession>
<keyword evidence="1" id="KW-0472">Membrane</keyword>
<sequence>MPVDNMFGLITSIHFVFKLLIVIVLLLHLAFSILLFQQTRLMIKVVEAGISPVILSITIIHLLISIAVLFGILVFF</sequence>
<dbReference type="Proteomes" id="UP000177092">
    <property type="component" value="Unassembled WGS sequence"/>
</dbReference>
<protein>
    <submittedName>
        <fullName evidence="2">Uncharacterized protein</fullName>
    </submittedName>
</protein>
<dbReference type="STRING" id="1798384.A3D03_02260"/>
<proteinExistence type="predicted"/>
<organism evidence="2 3">
    <name type="scientific">Candidatus Gottesmanbacteria bacterium RIFCSPHIGHO2_02_FULL_40_13</name>
    <dbReference type="NCBI Taxonomy" id="1798384"/>
    <lineage>
        <taxon>Bacteria</taxon>
        <taxon>Candidatus Gottesmaniibacteriota</taxon>
    </lineage>
</organism>
<keyword evidence="1" id="KW-1133">Transmembrane helix</keyword>
<evidence type="ECO:0000313" key="3">
    <source>
        <dbReference type="Proteomes" id="UP000177092"/>
    </source>
</evidence>
<name>A0A1F6A7L8_9BACT</name>
<feature type="transmembrane region" description="Helical" evidence="1">
    <location>
        <begin position="48"/>
        <end position="75"/>
    </location>
</feature>
<keyword evidence="1" id="KW-0812">Transmembrane</keyword>
<dbReference type="EMBL" id="MFJN01000050">
    <property type="protein sequence ID" value="OGG20347.1"/>
    <property type="molecule type" value="Genomic_DNA"/>
</dbReference>
<dbReference type="Pfam" id="PF18901">
    <property type="entry name" value="DUF5657"/>
    <property type="match status" value="1"/>
</dbReference>
<comment type="caution">
    <text evidence="2">The sequence shown here is derived from an EMBL/GenBank/DDBJ whole genome shotgun (WGS) entry which is preliminary data.</text>
</comment>
<dbReference type="InterPro" id="IPR043716">
    <property type="entry name" value="DUF5657"/>
</dbReference>
<dbReference type="AlphaFoldDB" id="A0A1F6A7L8"/>
<evidence type="ECO:0000256" key="1">
    <source>
        <dbReference type="SAM" id="Phobius"/>
    </source>
</evidence>
<evidence type="ECO:0000313" key="2">
    <source>
        <dbReference type="EMBL" id="OGG20347.1"/>
    </source>
</evidence>